<organism evidence="3 7">
    <name type="scientific">Bacteroides uniformis</name>
    <dbReference type="NCBI Taxonomy" id="820"/>
    <lineage>
        <taxon>Bacteria</taxon>
        <taxon>Pseudomonadati</taxon>
        <taxon>Bacteroidota</taxon>
        <taxon>Bacteroidia</taxon>
        <taxon>Bacteroidales</taxon>
        <taxon>Bacteroidaceae</taxon>
        <taxon>Bacteroides</taxon>
    </lineage>
</organism>
<dbReference type="Pfam" id="PF02348">
    <property type="entry name" value="CTP_transf_3"/>
    <property type="match status" value="1"/>
</dbReference>
<sequence length="251" mass="28413">MKILAITQARYGSTRLPAKILKEVCGMTLLEIHLHRILQSKLISKLKVATTTEEGAEYIINIADKVGVESYQGSVNDVLDRFYQTAKPEHPDYVVRITSDCPLIDPEIIDKTIAACIESGCDYVSNTLMLTYPDGMDVEVFKYSVLERAWQEAALQSEREHVTPYIWKNSTVKGGKLFKSINVANDEDWSKERITVDTPDDFALVKNLIEQLGIEKSCADYVAYLDSHENIKAINQHYSRNEGYDKSLLND</sequence>
<accession>A0A173XYZ1</accession>
<dbReference type="EMBL" id="JAFBJK010000004">
    <property type="protein sequence ID" value="MBT8727547.1"/>
    <property type="molecule type" value="Genomic_DNA"/>
</dbReference>
<comment type="caution">
    <text evidence="3">The sequence shown here is derived from an EMBL/GenBank/DDBJ whole genome shotgun (WGS) entry which is preliminary data.</text>
</comment>
<dbReference type="PANTHER" id="PTHR42866">
    <property type="entry name" value="3-DEOXY-MANNO-OCTULOSONATE CYTIDYLYLTRANSFERASE"/>
    <property type="match status" value="1"/>
</dbReference>
<protein>
    <submittedName>
        <fullName evidence="1">Glycosyltransferase family protein</fullName>
    </submittedName>
    <submittedName>
        <fullName evidence="3">LPS biosynthesis protein</fullName>
    </submittedName>
</protein>
<evidence type="ECO:0000313" key="2">
    <source>
        <dbReference type="EMBL" id="RGI80005.1"/>
    </source>
</evidence>
<dbReference type="AlphaFoldDB" id="A0A173XYZ1"/>
<dbReference type="PANTHER" id="PTHR42866:SF1">
    <property type="entry name" value="SPORE COAT POLYSACCHARIDE BIOSYNTHESIS PROTEIN SPSF"/>
    <property type="match status" value="1"/>
</dbReference>
<dbReference type="Proteomes" id="UP000284022">
    <property type="component" value="Unassembled WGS sequence"/>
</dbReference>
<dbReference type="GO" id="GO:0005829">
    <property type="term" value="C:cytosol"/>
    <property type="evidence" value="ECO:0007669"/>
    <property type="project" value="TreeGrafter"/>
</dbReference>
<dbReference type="Proteomes" id="UP001196342">
    <property type="component" value="Unassembled WGS sequence"/>
</dbReference>
<dbReference type="Proteomes" id="UP000263754">
    <property type="component" value="Unassembled WGS sequence"/>
</dbReference>
<dbReference type="EMBL" id="QSOF01000001">
    <property type="protein sequence ID" value="RGI80005.1"/>
    <property type="molecule type" value="Genomic_DNA"/>
</dbReference>
<reference evidence="1 8" key="2">
    <citation type="submission" date="2020-12" db="EMBL/GenBank/DDBJ databases">
        <title>Microorganisms.</title>
        <authorList>
            <person name="Matos J."/>
            <person name="Faleiro L."/>
            <person name="Duarte I."/>
        </authorList>
    </citation>
    <scope>NUCLEOTIDE SEQUENCE [LARGE SCALE GENOMIC DNA]</scope>
    <source>
        <strain evidence="1 8">PtFD3Pch2</strain>
    </source>
</reference>
<dbReference type="Proteomes" id="UP000283601">
    <property type="component" value="Unassembled WGS sequence"/>
</dbReference>
<evidence type="ECO:0000313" key="8">
    <source>
        <dbReference type="Proteomes" id="UP001196342"/>
    </source>
</evidence>
<reference evidence="5 6" key="1">
    <citation type="submission" date="2018-08" db="EMBL/GenBank/DDBJ databases">
        <title>A genome reference for cultivated species of the human gut microbiota.</title>
        <authorList>
            <person name="Zou Y."/>
            <person name="Xue W."/>
            <person name="Luo G."/>
        </authorList>
    </citation>
    <scope>NUCLEOTIDE SEQUENCE [LARGE SCALE GENOMIC DNA]</scope>
    <source>
        <strain evidence="3 7">AF17-20</strain>
        <strain evidence="4 6">AM29-12AC</strain>
        <strain evidence="2 5">TM10-17</strain>
    </source>
</reference>
<dbReference type="EMBL" id="QRXV01000007">
    <property type="protein sequence ID" value="RGU39774.1"/>
    <property type="molecule type" value="Genomic_DNA"/>
</dbReference>
<dbReference type="InterPro" id="IPR029044">
    <property type="entry name" value="Nucleotide-diphossugar_trans"/>
</dbReference>
<dbReference type="CDD" id="cd02518">
    <property type="entry name" value="GT2_SpsF"/>
    <property type="match status" value="1"/>
</dbReference>
<proteinExistence type="predicted"/>
<evidence type="ECO:0000313" key="7">
    <source>
        <dbReference type="Proteomes" id="UP000284022"/>
    </source>
</evidence>
<evidence type="ECO:0000313" key="3">
    <source>
        <dbReference type="EMBL" id="RGU39774.1"/>
    </source>
</evidence>
<evidence type="ECO:0000313" key="1">
    <source>
        <dbReference type="EMBL" id="MBT8727547.1"/>
    </source>
</evidence>
<keyword evidence="8" id="KW-1185">Reference proteome</keyword>
<name>A0A173XYZ1_BACUN</name>
<dbReference type="InterPro" id="IPR003329">
    <property type="entry name" value="Cytidylyl_trans"/>
</dbReference>
<evidence type="ECO:0000313" key="4">
    <source>
        <dbReference type="EMBL" id="RHE26003.1"/>
    </source>
</evidence>
<evidence type="ECO:0000313" key="5">
    <source>
        <dbReference type="Proteomes" id="UP000263754"/>
    </source>
</evidence>
<dbReference type="EMBL" id="QSJZ01000001">
    <property type="protein sequence ID" value="RHE26003.1"/>
    <property type="molecule type" value="Genomic_DNA"/>
</dbReference>
<evidence type="ECO:0000313" key="6">
    <source>
        <dbReference type="Proteomes" id="UP000283601"/>
    </source>
</evidence>
<gene>
    <name evidence="4" type="ORF">DW758_02795</name>
    <name evidence="3" type="ORF">DWW83_08675</name>
    <name evidence="2" type="ORF">DXD90_00280</name>
    <name evidence="1" type="ORF">JQN06_15550</name>
</gene>
<dbReference type="SUPFAM" id="SSF53448">
    <property type="entry name" value="Nucleotide-diphospho-sugar transferases"/>
    <property type="match status" value="1"/>
</dbReference>
<dbReference type="Gene3D" id="3.90.550.10">
    <property type="entry name" value="Spore Coat Polysaccharide Biosynthesis Protein SpsA, Chain A"/>
    <property type="match status" value="1"/>
</dbReference>
<dbReference type="RefSeq" id="WP_057255973.1">
    <property type="nucleotide sequence ID" value="NZ_BAABXG010000001.1"/>
</dbReference>